<proteinExistence type="predicted"/>
<feature type="transmembrane region" description="Helical" evidence="1">
    <location>
        <begin position="130"/>
        <end position="148"/>
    </location>
</feature>
<dbReference type="EMBL" id="RXOF01000021">
    <property type="protein sequence ID" value="RTQ45262.1"/>
    <property type="molecule type" value="Genomic_DNA"/>
</dbReference>
<feature type="transmembrane region" description="Helical" evidence="1">
    <location>
        <begin position="69"/>
        <end position="87"/>
    </location>
</feature>
<evidence type="ECO:0000313" key="2">
    <source>
        <dbReference type="EMBL" id="RTQ45262.1"/>
    </source>
</evidence>
<reference evidence="2 3" key="1">
    <citation type="submission" date="2018-12" db="EMBL/GenBank/DDBJ databases">
        <title>Hymenobacter gummosus sp. nov., isolated from a spring.</title>
        <authorList>
            <person name="Nie L."/>
        </authorList>
    </citation>
    <scope>NUCLEOTIDE SEQUENCE [LARGE SCALE GENOMIC DNA]</scope>
    <source>
        <strain evidence="2 3">KCTC 52166</strain>
    </source>
</reference>
<comment type="caution">
    <text evidence="2">The sequence shown here is derived from an EMBL/GenBank/DDBJ whole genome shotgun (WGS) entry which is preliminary data.</text>
</comment>
<keyword evidence="3" id="KW-1185">Reference proteome</keyword>
<feature type="transmembrane region" description="Helical" evidence="1">
    <location>
        <begin position="160"/>
        <end position="181"/>
    </location>
</feature>
<protein>
    <submittedName>
        <fullName evidence="2">Uncharacterized protein</fullName>
    </submittedName>
</protein>
<evidence type="ECO:0000256" key="1">
    <source>
        <dbReference type="SAM" id="Phobius"/>
    </source>
</evidence>
<name>A0A431TV82_9BACT</name>
<evidence type="ECO:0000313" key="3">
    <source>
        <dbReference type="Proteomes" id="UP000282184"/>
    </source>
</evidence>
<gene>
    <name evidence="2" type="ORF">EJV47_25630</name>
</gene>
<dbReference type="OrthoDB" id="879657at2"/>
<accession>A0A431TV82</accession>
<keyword evidence="1" id="KW-0812">Transmembrane</keyword>
<keyword evidence="1" id="KW-1133">Transmembrane helix</keyword>
<dbReference type="RefSeq" id="WP_126696075.1">
    <property type="nucleotide sequence ID" value="NZ_RXOF01000021.1"/>
</dbReference>
<keyword evidence="1" id="KW-0472">Membrane</keyword>
<sequence>MNTPPAWLTTVSHLVFLVSSFGVVVPLAIGLRHWRLLFPAGRSIVYYFGFWTVEALVDQWSRKVLHTNVYLYHVSVLVETWLLGWAYYHTFDLKPVRRIMPWVALVFTLVALVDFFILAGPHQLNRVTRAVQVVLMLIMVMLYFEQWTREVHTGSPWRNLMFISSVGLAVYYTGSVMGYLLQNGAPTLTQRIISLLIDSTYNVALVLMTLGLWRETAPPVAPDEGPGA</sequence>
<feature type="transmembrane region" description="Helical" evidence="1">
    <location>
        <begin position="99"/>
        <end position="118"/>
    </location>
</feature>
<organism evidence="2 3">
    <name type="scientific">Hymenobacter gummosus</name>
    <dbReference type="NCBI Taxonomy" id="1776032"/>
    <lineage>
        <taxon>Bacteria</taxon>
        <taxon>Pseudomonadati</taxon>
        <taxon>Bacteroidota</taxon>
        <taxon>Cytophagia</taxon>
        <taxon>Cytophagales</taxon>
        <taxon>Hymenobacteraceae</taxon>
        <taxon>Hymenobacter</taxon>
    </lineage>
</organism>
<feature type="transmembrane region" description="Helical" evidence="1">
    <location>
        <begin position="6"/>
        <end position="29"/>
    </location>
</feature>
<dbReference type="AlphaFoldDB" id="A0A431TV82"/>
<dbReference type="Proteomes" id="UP000282184">
    <property type="component" value="Unassembled WGS sequence"/>
</dbReference>